<dbReference type="SUPFAM" id="SSF56112">
    <property type="entry name" value="Protein kinase-like (PK-like)"/>
    <property type="match status" value="1"/>
</dbReference>
<keyword evidence="10 17" id="KW-1133">Transmembrane helix</keyword>
<dbReference type="FunFam" id="1.10.510.10:FF:000590">
    <property type="entry name" value="PR5-like receptor kinase"/>
    <property type="match status" value="1"/>
</dbReference>
<keyword evidence="6" id="KW-0732">Signal</keyword>
<dbReference type="OMA" id="PFMFENS"/>
<feature type="domain" description="Protein kinase" evidence="18">
    <location>
        <begin position="292"/>
        <end position="582"/>
    </location>
</feature>
<evidence type="ECO:0000256" key="8">
    <source>
        <dbReference type="ARBA" id="ARBA00022777"/>
    </source>
</evidence>
<evidence type="ECO:0000256" key="2">
    <source>
        <dbReference type="ARBA" id="ARBA00012513"/>
    </source>
</evidence>
<keyword evidence="8" id="KW-0418">Kinase</keyword>
<dbReference type="GO" id="GO:0004674">
    <property type="term" value="F:protein serine/threonine kinase activity"/>
    <property type="evidence" value="ECO:0007669"/>
    <property type="project" value="UniProtKB-KW"/>
</dbReference>
<accession>A0A087GTQ8</accession>
<dbReference type="Pfam" id="PF07714">
    <property type="entry name" value="PK_Tyr_Ser-Thr"/>
    <property type="match status" value="1"/>
</dbReference>
<feature type="region of interest" description="Disordered" evidence="16">
    <location>
        <begin position="572"/>
        <end position="604"/>
    </location>
</feature>
<gene>
    <name evidence="19" type="ordered locus">AALP_Aa6g351400</name>
</gene>
<dbReference type="EC" id="2.7.11.1" evidence="2"/>
<keyword evidence="11 17" id="KW-0472">Membrane</keyword>
<evidence type="ECO:0000256" key="1">
    <source>
        <dbReference type="ARBA" id="ARBA00004479"/>
    </source>
</evidence>
<evidence type="ECO:0000256" key="9">
    <source>
        <dbReference type="ARBA" id="ARBA00022840"/>
    </source>
</evidence>
<comment type="catalytic activity">
    <reaction evidence="14">
        <text>L-seryl-[protein] + ATP = O-phospho-L-seryl-[protein] + ADP + H(+)</text>
        <dbReference type="Rhea" id="RHEA:17989"/>
        <dbReference type="Rhea" id="RHEA-COMP:9863"/>
        <dbReference type="Rhea" id="RHEA-COMP:11604"/>
        <dbReference type="ChEBI" id="CHEBI:15378"/>
        <dbReference type="ChEBI" id="CHEBI:29999"/>
        <dbReference type="ChEBI" id="CHEBI:30616"/>
        <dbReference type="ChEBI" id="CHEBI:83421"/>
        <dbReference type="ChEBI" id="CHEBI:456216"/>
        <dbReference type="EC" id="2.7.11.1"/>
    </reaction>
</comment>
<organism evidence="19 20">
    <name type="scientific">Arabis alpina</name>
    <name type="common">Alpine rock-cress</name>
    <dbReference type="NCBI Taxonomy" id="50452"/>
    <lineage>
        <taxon>Eukaryota</taxon>
        <taxon>Viridiplantae</taxon>
        <taxon>Streptophyta</taxon>
        <taxon>Embryophyta</taxon>
        <taxon>Tracheophyta</taxon>
        <taxon>Spermatophyta</taxon>
        <taxon>Magnoliopsida</taxon>
        <taxon>eudicotyledons</taxon>
        <taxon>Gunneridae</taxon>
        <taxon>Pentapetalae</taxon>
        <taxon>rosids</taxon>
        <taxon>malvids</taxon>
        <taxon>Brassicales</taxon>
        <taxon>Brassicaceae</taxon>
        <taxon>Arabideae</taxon>
        <taxon>Arabis</taxon>
    </lineage>
</organism>
<keyword evidence="4" id="KW-0808">Transferase</keyword>
<evidence type="ECO:0000256" key="12">
    <source>
        <dbReference type="ARBA" id="ARBA00023180"/>
    </source>
</evidence>
<dbReference type="PROSITE" id="PS00108">
    <property type="entry name" value="PROTEIN_KINASE_ST"/>
    <property type="match status" value="1"/>
</dbReference>
<dbReference type="InterPro" id="IPR008271">
    <property type="entry name" value="Ser/Thr_kinase_AS"/>
</dbReference>
<keyword evidence="9 15" id="KW-0067">ATP-binding</keyword>
<dbReference type="PROSITE" id="PS50011">
    <property type="entry name" value="PROTEIN_KINASE_DOM"/>
    <property type="match status" value="1"/>
</dbReference>
<evidence type="ECO:0000256" key="10">
    <source>
        <dbReference type="ARBA" id="ARBA00022989"/>
    </source>
</evidence>
<dbReference type="Gramene" id="KFK33260">
    <property type="protein sequence ID" value="KFK33260"/>
    <property type="gene ID" value="AALP_AA6G351400"/>
</dbReference>
<dbReference type="Proteomes" id="UP000029120">
    <property type="component" value="Chromosome 6"/>
</dbReference>
<dbReference type="Pfam" id="PF14380">
    <property type="entry name" value="WAK_assoc"/>
    <property type="match status" value="1"/>
</dbReference>
<dbReference type="GO" id="GO:0016020">
    <property type="term" value="C:membrane"/>
    <property type="evidence" value="ECO:0007669"/>
    <property type="project" value="UniProtKB-SubCell"/>
</dbReference>
<evidence type="ECO:0000256" key="3">
    <source>
        <dbReference type="ARBA" id="ARBA00022527"/>
    </source>
</evidence>
<evidence type="ECO:0000256" key="17">
    <source>
        <dbReference type="SAM" id="Phobius"/>
    </source>
</evidence>
<proteinExistence type="predicted"/>
<dbReference type="Pfam" id="PF13947">
    <property type="entry name" value="GUB_WAK_bind"/>
    <property type="match status" value="1"/>
</dbReference>
<keyword evidence="20" id="KW-1185">Reference proteome</keyword>
<evidence type="ECO:0000259" key="18">
    <source>
        <dbReference type="PROSITE" id="PS50011"/>
    </source>
</evidence>
<dbReference type="InterPro" id="IPR025287">
    <property type="entry name" value="WAK_GUB"/>
</dbReference>
<dbReference type="Gene3D" id="1.10.510.10">
    <property type="entry name" value="Transferase(Phosphotransferase) domain 1"/>
    <property type="match status" value="1"/>
</dbReference>
<keyword evidence="12" id="KW-0325">Glycoprotein</keyword>
<evidence type="ECO:0000313" key="19">
    <source>
        <dbReference type="EMBL" id="KFK33260.1"/>
    </source>
</evidence>
<evidence type="ECO:0000256" key="14">
    <source>
        <dbReference type="ARBA" id="ARBA00048679"/>
    </source>
</evidence>
<feature type="transmembrane region" description="Helical" evidence="17">
    <location>
        <begin position="239"/>
        <end position="261"/>
    </location>
</feature>
<dbReference type="PANTHER" id="PTHR27009">
    <property type="entry name" value="RUST RESISTANCE KINASE LR10-RELATED"/>
    <property type="match status" value="1"/>
</dbReference>
<dbReference type="GO" id="GO:0005524">
    <property type="term" value="F:ATP binding"/>
    <property type="evidence" value="ECO:0007669"/>
    <property type="project" value="UniProtKB-UniRule"/>
</dbReference>
<evidence type="ECO:0000256" key="4">
    <source>
        <dbReference type="ARBA" id="ARBA00022679"/>
    </source>
</evidence>
<evidence type="ECO:0000256" key="6">
    <source>
        <dbReference type="ARBA" id="ARBA00022729"/>
    </source>
</evidence>
<evidence type="ECO:0000256" key="5">
    <source>
        <dbReference type="ARBA" id="ARBA00022692"/>
    </source>
</evidence>
<feature type="binding site" evidence="15">
    <location>
        <position position="320"/>
    </location>
    <ligand>
        <name>ATP</name>
        <dbReference type="ChEBI" id="CHEBI:30616"/>
    </ligand>
</feature>
<dbReference type="Gene3D" id="3.30.200.20">
    <property type="entry name" value="Phosphorylase Kinase, domain 1"/>
    <property type="match status" value="1"/>
</dbReference>
<dbReference type="GO" id="GO:0030247">
    <property type="term" value="F:polysaccharide binding"/>
    <property type="evidence" value="ECO:0007669"/>
    <property type="project" value="InterPro"/>
</dbReference>
<keyword evidence="7 15" id="KW-0547">Nucleotide-binding</keyword>
<dbReference type="PROSITE" id="PS00107">
    <property type="entry name" value="PROTEIN_KINASE_ATP"/>
    <property type="match status" value="1"/>
</dbReference>
<dbReference type="InterPro" id="IPR032872">
    <property type="entry name" value="WAK_assoc_C"/>
</dbReference>
<name>A0A087GTQ8_ARAAL</name>
<evidence type="ECO:0000256" key="11">
    <source>
        <dbReference type="ARBA" id="ARBA00023136"/>
    </source>
</evidence>
<feature type="compositionally biased region" description="Low complexity" evidence="16">
    <location>
        <begin position="585"/>
        <end position="604"/>
    </location>
</feature>
<keyword evidence="5 17" id="KW-0812">Transmembrane</keyword>
<evidence type="ECO:0000256" key="7">
    <source>
        <dbReference type="ARBA" id="ARBA00022741"/>
    </source>
</evidence>
<protein>
    <recommendedName>
        <fullName evidence="2">non-specific serine/threonine protein kinase</fullName>
        <ecNumber evidence="2">2.7.11.1</ecNumber>
    </recommendedName>
</protein>
<reference evidence="20" key="1">
    <citation type="journal article" date="2015" name="Nat. Plants">
        <title>Genome expansion of Arabis alpina linked with retrotransposition and reduced symmetric DNA methylation.</title>
        <authorList>
            <person name="Willing E.M."/>
            <person name="Rawat V."/>
            <person name="Mandakova T."/>
            <person name="Maumus F."/>
            <person name="James G.V."/>
            <person name="Nordstroem K.J."/>
            <person name="Becker C."/>
            <person name="Warthmann N."/>
            <person name="Chica C."/>
            <person name="Szarzynska B."/>
            <person name="Zytnicki M."/>
            <person name="Albani M.C."/>
            <person name="Kiefer C."/>
            <person name="Bergonzi S."/>
            <person name="Castaings L."/>
            <person name="Mateos J.L."/>
            <person name="Berns M.C."/>
            <person name="Bujdoso N."/>
            <person name="Piofczyk T."/>
            <person name="de Lorenzo L."/>
            <person name="Barrero-Sicilia C."/>
            <person name="Mateos I."/>
            <person name="Piednoel M."/>
            <person name="Hagmann J."/>
            <person name="Chen-Min-Tao R."/>
            <person name="Iglesias-Fernandez R."/>
            <person name="Schuster S.C."/>
            <person name="Alonso-Blanco C."/>
            <person name="Roudier F."/>
            <person name="Carbonero P."/>
            <person name="Paz-Ares J."/>
            <person name="Davis S.J."/>
            <person name="Pecinka A."/>
            <person name="Quesneville H."/>
            <person name="Colot V."/>
            <person name="Lysak M.A."/>
            <person name="Weigel D."/>
            <person name="Coupland G."/>
            <person name="Schneeberger K."/>
        </authorList>
    </citation>
    <scope>NUCLEOTIDE SEQUENCE [LARGE SCALE GENOMIC DNA]</scope>
    <source>
        <strain evidence="20">cv. Pajares</strain>
    </source>
</reference>
<dbReference type="OrthoDB" id="4062651at2759"/>
<dbReference type="InterPro" id="IPR017441">
    <property type="entry name" value="Protein_kinase_ATP_BS"/>
</dbReference>
<dbReference type="InterPro" id="IPR001245">
    <property type="entry name" value="Ser-Thr/Tyr_kinase_cat_dom"/>
</dbReference>
<evidence type="ECO:0000256" key="13">
    <source>
        <dbReference type="ARBA" id="ARBA00047899"/>
    </source>
</evidence>
<dbReference type="FunFam" id="3.30.200.20:FF:000644">
    <property type="entry name" value="Suppressor of npr1-1 constitutive 4"/>
    <property type="match status" value="1"/>
</dbReference>
<dbReference type="InterPro" id="IPR011009">
    <property type="entry name" value="Kinase-like_dom_sf"/>
</dbReference>
<dbReference type="InterPro" id="IPR045874">
    <property type="entry name" value="LRK10/LRL21-25-like"/>
</dbReference>
<dbReference type="AlphaFoldDB" id="A0A087GTQ8"/>
<dbReference type="eggNOG" id="KOG1187">
    <property type="taxonomic scope" value="Eukaryota"/>
</dbReference>
<comment type="subcellular location">
    <subcellularLocation>
        <location evidence="1">Membrane</location>
        <topology evidence="1">Single-pass type I membrane protein</topology>
    </subcellularLocation>
</comment>
<evidence type="ECO:0000256" key="15">
    <source>
        <dbReference type="PROSITE-ProRule" id="PRU10141"/>
    </source>
</evidence>
<dbReference type="SMART" id="SM00220">
    <property type="entry name" value="S_TKc"/>
    <property type="match status" value="1"/>
</dbReference>
<dbReference type="EMBL" id="CM002874">
    <property type="protein sequence ID" value="KFK33260.1"/>
    <property type="molecule type" value="Genomic_DNA"/>
</dbReference>
<evidence type="ECO:0000313" key="20">
    <source>
        <dbReference type="Proteomes" id="UP000029120"/>
    </source>
</evidence>
<keyword evidence="3" id="KW-0723">Serine/threonine-protein kinase</keyword>
<comment type="catalytic activity">
    <reaction evidence="13">
        <text>L-threonyl-[protein] + ATP = O-phospho-L-threonyl-[protein] + ADP + H(+)</text>
        <dbReference type="Rhea" id="RHEA:46608"/>
        <dbReference type="Rhea" id="RHEA-COMP:11060"/>
        <dbReference type="Rhea" id="RHEA-COMP:11605"/>
        <dbReference type="ChEBI" id="CHEBI:15378"/>
        <dbReference type="ChEBI" id="CHEBI:30013"/>
        <dbReference type="ChEBI" id="CHEBI:30616"/>
        <dbReference type="ChEBI" id="CHEBI:61977"/>
        <dbReference type="ChEBI" id="CHEBI:456216"/>
        <dbReference type="EC" id="2.7.11.1"/>
    </reaction>
</comment>
<evidence type="ECO:0000256" key="16">
    <source>
        <dbReference type="SAM" id="MobiDB-lite"/>
    </source>
</evidence>
<sequence>MYFDQQGPNWYCGTLYQCGNITVGFPFSGENRDENCGHPSLKLHCNKRSNTTSLTISGRNYTVLHIDNKSNILRLSRQDFSGPFCSASFSSTPLPTDLFQSLPSYKSLTVFYACDTRRHFLGNFTCPMKGLGSVVQNSTYYKMCDESYSVTVPTSFVPEEVALNLTHLENVLRKGFEVKLEQEKINCGKCLSSGGNCGFLLSSPLCCKNVPGSRDISCSVPLSNIGYIADELKRNTRSLLIQSGTVYIVRVVLLLVFLFWIRRKATAKRDPNLEGLVTLRRYSYRQIKKITNSFTEVVGRGGFGTVYKGMLRDGSKVAVKVLNDSKSNCEDFINEVASMSKTSHVNIVSLLGFCYEGSKRAIVYEFLENGSLDQFISKEKSHSLIVPTLYGIALGVAKGLEYLHYGCKTRIVHFDIKPQNVLLDDNLRPKVSDFGLAKLCEKQESILSLLDTRGTIGYIAPELFSRMYGSVSYKSDVYSYGMLVLEMIGARNKERVQKANSNNSSVYFPDWIYKDLENGDITKLLADEITEEEEEIAKKMILVGLWCIQLSPSDRPSMNKVIEMMEGSLDSLEAPPKPHLHLPIENVSESSQPSEEESSIYSEV</sequence>
<dbReference type="InterPro" id="IPR000719">
    <property type="entry name" value="Prot_kinase_dom"/>
</dbReference>